<dbReference type="InterPro" id="IPR013783">
    <property type="entry name" value="Ig-like_fold"/>
</dbReference>
<dbReference type="Gene3D" id="2.60.40.10">
    <property type="entry name" value="Immunoglobulins"/>
    <property type="match status" value="1"/>
</dbReference>
<dbReference type="SUPFAM" id="SSF48726">
    <property type="entry name" value="Immunoglobulin"/>
    <property type="match status" value="1"/>
</dbReference>
<reference evidence="4" key="1">
    <citation type="submission" date="2016-06" db="UniProtKB">
        <authorList>
            <consortium name="WormBaseParasite"/>
        </authorList>
    </citation>
    <scope>IDENTIFICATION</scope>
</reference>
<evidence type="ECO:0000259" key="1">
    <source>
        <dbReference type="SMART" id="SM00409"/>
    </source>
</evidence>
<accession>A0A183KCG8</accession>
<dbReference type="AlphaFoldDB" id="A0A183KCG8"/>
<dbReference type="EMBL" id="UZAK01035319">
    <property type="protein sequence ID" value="VDP49833.1"/>
    <property type="molecule type" value="Genomic_DNA"/>
</dbReference>
<dbReference type="InterPro" id="IPR036179">
    <property type="entry name" value="Ig-like_dom_sf"/>
</dbReference>
<feature type="domain" description="Immunoglobulin" evidence="1">
    <location>
        <begin position="19"/>
        <end position="95"/>
    </location>
</feature>
<evidence type="ECO:0000313" key="2">
    <source>
        <dbReference type="EMBL" id="VDP49833.1"/>
    </source>
</evidence>
<evidence type="ECO:0000313" key="3">
    <source>
        <dbReference type="Proteomes" id="UP000279833"/>
    </source>
</evidence>
<gene>
    <name evidence="2" type="ORF">SCUD_LOCUS12708</name>
</gene>
<dbReference type="WBParaSite" id="SCUD_0001271101-mRNA-1">
    <property type="protein sequence ID" value="SCUD_0001271101-mRNA-1"/>
    <property type="gene ID" value="SCUD_0001271101"/>
</dbReference>
<protein>
    <submittedName>
        <fullName evidence="4">Ig-like domain-containing protein</fullName>
    </submittedName>
</protein>
<feature type="domain" description="Immunoglobulin" evidence="1">
    <location>
        <begin position="201"/>
        <end position="298"/>
    </location>
</feature>
<dbReference type="STRING" id="6186.A0A183KCG8"/>
<name>A0A183KCG8_9TREM</name>
<proteinExistence type="predicted"/>
<dbReference type="InterPro" id="IPR003599">
    <property type="entry name" value="Ig_sub"/>
</dbReference>
<dbReference type="Proteomes" id="UP000279833">
    <property type="component" value="Unassembled WGS sequence"/>
</dbReference>
<sequence>MNLDGSLLDIDTVNDIRKPIKITAYESQNITLPCVFSSPQPYVANVSRVIGVSNGNQKFDSLFGVLDIYNLAKNDEGLYFCTANNISSYAYLKVLHHTSLLINSMQLSNVGIYQCILENDVNNIWIDGISTVSLREQSLFTRDEFNSALSKVTFPLRHHKIDLFKVEIGNKKQLTCLSQYNLDPYHQIVDDITKTLHNLLPIGNSNSLSERLNISCLLNLIHVKWLKVDSSNSLLSMNSNINDTNNHNNNASNHKLQCSTLYIIDINVTRSTDFGLYSCNIYFGEQLIYERYFRLMESVISSYSLNNDLQFNYSTNKFTDLHHRSSNKMDSLLHNSQVTNPFYRTRRSQEHRVNEWSSSSEHIGSLPLLNLSFPRSSCKWVHFRLYYR</sequence>
<organism evidence="4">
    <name type="scientific">Schistosoma curassoni</name>
    <dbReference type="NCBI Taxonomy" id="6186"/>
    <lineage>
        <taxon>Eukaryota</taxon>
        <taxon>Metazoa</taxon>
        <taxon>Spiralia</taxon>
        <taxon>Lophotrochozoa</taxon>
        <taxon>Platyhelminthes</taxon>
        <taxon>Trematoda</taxon>
        <taxon>Digenea</taxon>
        <taxon>Strigeidida</taxon>
        <taxon>Schistosomatoidea</taxon>
        <taxon>Schistosomatidae</taxon>
        <taxon>Schistosoma</taxon>
    </lineage>
</organism>
<keyword evidence="3" id="KW-1185">Reference proteome</keyword>
<dbReference type="SMART" id="SM00409">
    <property type="entry name" value="IG"/>
    <property type="match status" value="2"/>
</dbReference>
<evidence type="ECO:0000313" key="4">
    <source>
        <dbReference type="WBParaSite" id="SCUD_0001271101-mRNA-1"/>
    </source>
</evidence>
<reference evidence="2 3" key="2">
    <citation type="submission" date="2018-11" db="EMBL/GenBank/DDBJ databases">
        <authorList>
            <consortium name="Pathogen Informatics"/>
        </authorList>
    </citation>
    <scope>NUCLEOTIDE SEQUENCE [LARGE SCALE GENOMIC DNA]</scope>
    <source>
        <strain evidence="2">Dakar</strain>
        <strain evidence="3">Dakar, Senegal</strain>
    </source>
</reference>